<evidence type="ECO:0000313" key="2">
    <source>
        <dbReference type="Proteomes" id="UP001642483"/>
    </source>
</evidence>
<comment type="caution">
    <text evidence="1">The sequence shown here is derived from an EMBL/GenBank/DDBJ whole genome shotgun (WGS) entry which is preliminary data.</text>
</comment>
<dbReference type="EMBL" id="CAWYQH010000108">
    <property type="protein sequence ID" value="CAK8688370.1"/>
    <property type="molecule type" value="Genomic_DNA"/>
</dbReference>
<evidence type="ECO:0000313" key="1">
    <source>
        <dbReference type="EMBL" id="CAK8688370.1"/>
    </source>
</evidence>
<organism evidence="1 2">
    <name type="scientific">Clavelina lepadiformis</name>
    <name type="common">Light-bulb sea squirt</name>
    <name type="synonym">Ascidia lepadiformis</name>
    <dbReference type="NCBI Taxonomy" id="159417"/>
    <lineage>
        <taxon>Eukaryota</taxon>
        <taxon>Metazoa</taxon>
        <taxon>Chordata</taxon>
        <taxon>Tunicata</taxon>
        <taxon>Ascidiacea</taxon>
        <taxon>Aplousobranchia</taxon>
        <taxon>Clavelinidae</taxon>
        <taxon>Clavelina</taxon>
    </lineage>
</organism>
<name>A0ABP0G988_CLALP</name>
<accession>A0ABP0G988</accession>
<reference evidence="1 2" key="1">
    <citation type="submission" date="2024-02" db="EMBL/GenBank/DDBJ databases">
        <authorList>
            <person name="Daric V."/>
            <person name="Darras S."/>
        </authorList>
    </citation>
    <scope>NUCLEOTIDE SEQUENCE [LARGE SCALE GENOMIC DNA]</scope>
</reference>
<sequence length="72" mass="8084">MPLRSSCPPMLPGNKLMSEEKLRVNIGASTFTKDEEYNFQQNAHLCVQIQIAHAGRPSRWLRTSLGNKGPMT</sequence>
<gene>
    <name evidence="1" type="ORF">CVLEPA_LOCUS20391</name>
</gene>
<protein>
    <submittedName>
        <fullName evidence="1">Uncharacterized protein</fullName>
    </submittedName>
</protein>
<keyword evidence="2" id="KW-1185">Reference proteome</keyword>
<dbReference type="Proteomes" id="UP001642483">
    <property type="component" value="Unassembled WGS sequence"/>
</dbReference>
<proteinExistence type="predicted"/>